<evidence type="ECO:0000313" key="3">
    <source>
        <dbReference type="Proteomes" id="UP001589688"/>
    </source>
</evidence>
<sequence length="41" mass="5017">MADNFLERHRQDYEARKAAWLKNKRHAPRVKRKPNKPESQD</sequence>
<reference evidence="2 3" key="1">
    <citation type="submission" date="2024-09" db="EMBL/GenBank/DDBJ databases">
        <authorList>
            <person name="Sun Q."/>
            <person name="Mori K."/>
        </authorList>
    </citation>
    <scope>NUCLEOTIDE SEQUENCE [LARGE SCALE GENOMIC DNA]</scope>
    <source>
        <strain evidence="2 3">ATCC 51272</strain>
    </source>
</reference>
<feature type="compositionally biased region" description="Basic residues" evidence="1">
    <location>
        <begin position="22"/>
        <end position="34"/>
    </location>
</feature>
<feature type="region of interest" description="Disordered" evidence="1">
    <location>
        <begin position="18"/>
        <end position="41"/>
    </location>
</feature>
<comment type="caution">
    <text evidence="2">The sequence shown here is derived from an EMBL/GenBank/DDBJ whole genome shotgun (WGS) entry which is preliminary data.</text>
</comment>
<accession>A0ABV5ZG70</accession>
<evidence type="ECO:0000256" key="1">
    <source>
        <dbReference type="SAM" id="MobiDB-lite"/>
    </source>
</evidence>
<protein>
    <submittedName>
        <fullName evidence="2">Dehydrogenase</fullName>
    </submittedName>
</protein>
<name>A0ABV5ZG70_9BACT</name>
<proteinExistence type="predicted"/>
<organism evidence="2 3">
    <name type="scientific">Hallella seregens ATCC 51272</name>
    <dbReference type="NCBI Taxonomy" id="1336250"/>
    <lineage>
        <taxon>Bacteria</taxon>
        <taxon>Pseudomonadati</taxon>
        <taxon>Bacteroidota</taxon>
        <taxon>Bacteroidia</taxon>
        <taxon>Bacteroidales</taxon>
        <taxon>Prevotellaceae</taxon>
        <taxon>Hallella</taxon>
    </lineage>
</organism>
<dbReference type="Proteomes" id="UP001589688">
    <property type="component" value="Unassembled WGS sequence"/>
</dbReference>
<keyword evidence="3" id="KW-1185">Reference proteome</keyword>
<dbReference type="EMBL" id="JBHLZF010000001">
    <property type="protein sequence ID" value="MFB9896369.1"/>
    <property type="molecule type" value="Genomic_DNA"/>
</dbReference>
<evidence type="ECO:0000313" key="2">
    <source>
        <dbReference type="EMBL" id="MFB9896369.1"/>
    </source>
</evidence>
<gene>
    <name evidence="2" type="ORF">ACFFK8_00640</name>
</gene>
<dbReference type="RefSeq" id="WP_005846135.1">
    <property type="nucleotide sequence ID" value="NZ_JADU01000018.1"/>
</dbReference>